<proteinExistence type="predicted"/>
<keyword evidence="9" id="KW-1185">Reference proteome</keyword>
<feature type="domain" description="Plastocyanin-like" evidence="7">
    <location>
        <begin position="81"/>
        <end position="190"/>
    </location>
</feature>
<dbReference type="Proteomes" id="UP000253094">
    <property type="component" value="Unassembled WGS sequence"/>
</dbReference>
<feature type="signal peptide" evidence="5">
    <location>
        <begin position="1"/>
        <end position="42"/>
    </location>
</feature>
<dbReference type="RefSeq" id="WP_114030997.1">
    <property type="nucleotide sequence ID" value="NZ_QOIL01000013.1"/>
</dbReference>
<dbReference type="OrthoDB" id="345021at2"/>
<dbReference type="GO" id="GO:0016491">
    <property type="term" value="F:oxidoreductase activity"/>
    <property type="evidence" value="ECO:0007669"/>
    <property type="project" value="UniProtKB-KW"/>
</dbReference>
<gene>
    <name evidence="8" type="ORF">DQ384_23300</name>
</gene>
<evidence type="ECO:0000313" key="8">
    <source>
        <dbReference type="EMBL" id="RCG28668.1"/>
    </source>
</evidence>
<name>A0A367FE72_9ACTN</name>
<feature type="compositionally biased region" description="Basic and acidic residues" evidence="4">
    <location>
        <begin position="46"/>
        <end position="56"/>
    </location>
</feature>
<dbReference type="InterPro" id="IPR011706">
    <property type="entry name" value="Cu-oxidase_C"/>
</dbReference>
<dbReference type="InterPro" id="IPR045087">
    <property type="entry name" value="Cu-oxidase_fam"/>
</dbReference>
<dbReference type="AlphaFoldDB" id="A0A367FE72"/>
<keyword evidence="2" id="KW-0560">Oxidoreductase</keyword>
<dbReference type="PROSITE" id="PS00080">
    <property type="entry name" value="MULTICOPPER_OXIDASE2"/>
    <property type="match status" value="1"/>
</dbReference>
<feature type="domain" description="Plastocyanin-like" evidence="6">
    <location>
        <begin position="206"/>
        <end position="314"/>
    </location>
</feature>
<evidence type="ECO:0000256" key="3">
    <source>
        <dbReference type="ARBA" id="ARBA00023008"/>
    </source>
</evidence>
<dbReference type="InterPro" id="IPR002355">
    <property type="entry name" value="Cu_oxidase_Cu_BS"/>
</dbReference>
<protein>
    <submittedName>
        <fullName evidence="8">Copper oxidase</fullName>
    </submittedName>
</protein>
<evidence type="ECO:0000256" key="2">
    <source>
        <dbReference type="ARBA" id="ARBA00023002"/>
    </source>
</evidence>
<dbReference type="SUPFAM" id="SSF49503">
    <property type="entry name" value="Cupredoxins"/>
    <property type="match status" value="2"/>
</dbReference>
<dbReference type="Gene3D" id="2.60.40.420">
    <property type="entry name" value="Cupredoxins - blue copper proteins"/>
    <property type="match status" value="2"/>
</dbReference>
<dbReference type="Pfam" id="PF07731">
    <property type="entry name" value="Cu-oxidase_2"/>
    <property type="match status" value="1"/>
</dbReference>
<evidence type="ECO:0000259" key="6">
    <source>
        <dbReference type="Pfam" id="PF07731"/>
    </source>
</evidence>
<evidence type="ECO:0000256" key="5">
    <source>
        <dbReference type="SAM" id="SignalP"/>
    </source>
</evidence>
<dbReference type="Pfam" id="PF07732">
    <property type="entry name" value="Cu-oxidase_3"/>
    <property type="match status" value="1"/>
</dbReference>
<feature type="region of interest" description="Disordered" evidence="4">
    <location>
        <begin position="37"/>
        <end position="56"/>
    </location>
</feature>
<evidence type="ECO:0000313" key="9">
    <source>
        <dbReference type="Proteomes" id="UP000253094"/>
    </source>
</evidence>
<keyword evidence="1" id="KW-0479">Metal-binding</keyword>
<evidence type="ECO:0000256" key="4">
    <source>
        <dbReference type="SAM" id="MobiDB-lite"/>
    </source>
</evidence>
<dbReference type="PANTHER" id="PTHR11709">
    <property type="entry name" value="MULTI-COPPER OXIDASE"/>
    <property type="match status" value="1"/>
</dbReference>
<accession>A0A367FE72</accession>
<dbReference type="InterPro" id="IPR008972">
    <property type="entry name" value="Cupredoxin"/>
</dbReference>
<keyword evidence="5" id="KW-0732">Signal</keyword>
<dbReference type="EMBL" id="QOIL01000013">
    <property type="protein sequence ID" value="RCG28668.1"/>
    <property type="molecule type" value="Genomic_DNA"/>
</dbReference>
<comment type="caution">
    <text evidence="8">The sequence shown here is derived from an EMBL/GenBank/DDBJ whole genome shotgun (WGS) entry which is preliminary data.</text>
</comment>
<dbReference type="PROSITE" id="PS51318">
    <property type="entry name" value="TAT"/>
    <property type="match status" value="1"/>
</dbReference>
<dbReference type="InterPro" id="IPR006311">
    <property type="entry name" value="TAT_signal"/>
</dbReference>
<feature type="chain" id="PRO_5016843733" evidence="5">
    <location>
        <begin position="43"/>
        <end position="334"/>
    </location>
</feature>
<dbReference type="PANTHER" id="PTHR11709:SF394">
    <property type="entry name" value="FI03373P-RELATED"/>
    <property type="match status" value="1"/>
</dbReference>
<evidence type="ECO:0000259" key="7">
    <source>
        <dbReference type="Pfam" id="PF07732"/>
    </source>
</evidence>
<dbReference type="GO" id="GO:0005507">
    <property type="term" value="F:copper ion binding"/>
    <property type="evidence" value="ECO:0007669"/>
    <property type="project" value="InterPro"/>
</dbReference>
<evidence type="ECO:0000256" key="1">
    <source>
        <dbReference type="ARBA" id="ARBA00022723"/>
    </source>
</evidence>
<sequence>MTDEGTGTTRGLFSRRVFTASAAAATAAAALAPFVPSTQASAAPADKPEGKPDGGVRRMTLYAEKLPDGQLAYGLEPGKATIPGPLIEMVEGETLEIEMVNNADVAASLHVHGVDYDTASDGTRMNDGVVEPGARRTYTWRTHAQGRRRGGTIEPGSAGYWHYHDHVVGTDHGTGGIRRGLYGALVVRRKGDVLPDKQFTVVFNDMTINNRPAHQAPHFMAKLGERVEFIVITHGDFFHTFHIHGHRWADNRTGLLEGPNDVSRIIDTKITGPAESFGFQVIAGERVGPGMWMYHCHVQNHSDMGMAGIFMVADANGNVPGHPMEPGQPMNMQH</sequence>
<keyword evidence="3" id="KW-0186">Copper</keyword>
<organism evidence="8 9">
    <name type="scientific">Sphaerisporangium album</name>
    <dbReference type="NCBI Taxonomy" id="509200"/>
    <lineage>
        <taxon>Bacteria</taxon>
        <taxon>Bacillati</taxon>
        <taxon>Actinomycetota</taxon>
        <taxon>Actinomycetes</taxon>
        <taxon>Streptosporangiales</taxon>
        <taxon>Streptosporangiaceae</taxon>
        <taxon>Sphaerisporangium</taxon>
    </lineage>
</organism>
<dbReference type="InterPro" id="IPR011707">
    <property type="entry name" value="Cu-oxidase-like_N"/>
</dbReference>
<reference evidence="8 9" key="1">
    <citation type="submission" date="2018-06" db="EMBL/GenBank/DDBJ databases">
        <title>Sphaerisporangium craniellae sp. nov., isolated from a marine sponge in the South China Sea.</title>
        <authorList>
            <person name="Li L."/>
        </authorList>
    </citation>
    <scope>NUCLEOTIDE SEQUENCE [LARGE SCALE GENOMIC DNA]</scope>
    <source>
        <strain evidence="8 9">CCTCC AA 208026</strain>
    </source>
</reference>